<organism evidence="3 4">
    <name type="scientific">Halovenus carboxidivorans</name>
    <dbReference type="NCBI Taxonomy" id="2692199"/>
    <lineage>
        <taxon>Archaea</taxon>
        <taxon>Methanobacteriati</taxon>
        <taxon>Methanobacteriota</taxon>
        <taxon>Stenosarchaea group</taxon>
        <taxon>Halobacteria</taxon>
        <taxon>Halobacteriales</taxon>
        <taxon>Haloarculaceae</taxon>
        <taxon>Halovenus</taxon>
    </lineage>
</organism>
<reference evidence="3 4" key="1">
    <citation type="submission" date="2019-12" db="EMBL/GenBank/DDBJ databases">
        <title>Isolation and characterization of three novel carbon monoxide-oxidizing members of Halobacteria from salione crusts and soils.</title>
        <authorList>
            <person name="Myers M.R."/>
            <person name="King G.M."/>
        </authorList>
    </citation>
    <scope>NUCLEOTIDE SEQUENCE [LARGE SCALE GENOMIC DNA]</scope>
    <source>
        <strain evidence="3 4">WSH3</strain>
    </source>
</reference>
<feature type="transmembrane region" description="Helical" evidence="2">
    <location>
        <begin position="12"/>
        <end position="38"/>
    </location>
</feature>
<feature type="compositionally biased region" description="Acidic residues" evidence="1">
    <location>
        <begin position="198"/>
        <end position="212"/>
    </location>
</feature>
<name>A0A6B0TAF3_9EURY</name>
<dbReference type="EMBL" id="WUUT01000004">
    <property type="protein sequence ID" value="MXR52352.1"/>
    <property type="molecule type" value="Genomic_DNA"/>
</dbReference>
<keyword evidence="2" id="KW-0472">Membrane</keyword>
<dbReference type="Proteomes" id="UP000466535">
    <property type="component" value="Unassembled WGS sequence"/>
</dbReference>
<keyword evidence="4" id="KW-1185">Reference proteome</keyword>
<keyword evidence="2" id="KW-0812">Transmembrane</keyword>
<accession>A0A6B0TAF3</accession>
<protein>
    <submittedName>
        <fullName evidence="3">Uncharacterized protein</fullName>
    </submittedName>
</protein>
<keyword evidence="2" id="KW-1133">Transmembrane helix</keyword>
<dbReference type="AlphaFoldDB" id="A0A6B0TAF3"/>
<gene>
    <name evidence="3" type="ORF">GRX03_12150</name>
</gene>
<feature type="compositionally biased region" description="Basic and acidic residues" evidence="1">
    <location>
        <begin position="126"/>
        <end position="140"/>
    </location>
</feature>
<sequence length="237" mass="24450">MATTSFAESFKYGARLFVLFLAVVIVGGGGLGLGAALIESEMVGWDLPSDPDVAIFAGGAVLGVLGTSVLVIGHFAIVHKLIADGVARGSTEMSVDIEAAGSGTEQAPEPGDDEQTPDQQSLTAEPVEREPTRTEADAESRQPPTEPDQQPSPAAGEQPPMESSAAEPTEPARPVEAEENDDAGREQTAEEIVFGSSEPEDGAGGDGIDEGPEQSREDAETAGSADTDPLADNFDEE</sequence>
<feature type="transmembrane region" description="Helical" evidence="2">
    <location>
        <begin position="53"/>
        <end position="78"/>
    </location>
</feature>
<evidence type="ECO:0000256" key="2">
    <source>
        <dbReference type="SAM" id="Phobius"/>
    </source>
</evidence>
<dbReference type="RefSeq" id="WP_159764470.1">
    <property type="nucleotide sequence ID" value="NZ_WUUT01000004.1"/>
</dbReference>
<evidence type="ECO:0000313" key="3">
    <source>
        <dbReference type="EMBL" id="MXR52352.1"/>
    </source>
</evidence>
<proteinExistence type="predicted"/>
<evidence type="ECO:0000256" key="1">
    <source>
        <dbReference type="SAM" id="MobiDB-lite"/>
    </source>
</evidence>
<evidence type="ECO:0000313" key="4">
    <source>
        <dbReference type="Proteomes" id="UP000466535"/>
    </source>
</evidence>
<comment type="caution">
    <text evidence="3">The sequence shown here is derived from an EMBL/GenBank/DDBJ whole genome shotgun (WGS) entry which is preliminary data.</text>
</comment>
<feature type="region of interest" description="Disordered" evidence="1">
    <location>
        <begin position="99"/>
        <end position="237"/>
    </location>
</feature>